<feature type="signal peptide" evidence="5">
    <location>
        <begin position="1"/>
        <end position="22"/>
    </location>
</feature>
<dbReference type="NCBIfam" id="NF037995">
    <property type="entry name" value="TRAP_S1"/>
    <property type="match status" value="1"/>
</dbReference>
<evidence type="ECO:0000256" key="2">
    <source>
        <dbReference type="ARBA" id="ARBA00009023"/>
    </source>
</evidence>
<proteinExistence type="inferred from homology"/>
<sequence length="322" mass="35402">MKSFALVAGFVAAASFGTTALAADTTLRLGHGQDPSDPVHTAAQKFADAVAEKTGGDVEVKIFPSASLGDYEQMQEAMQQGGIDIVIESIGTLSRYHPLAGVESMPYLFDDAKHYAAVWNGPVGEEIKKKIADEANFLVLGHMYRGARQLTANREIRSLDDLAGLKMRVSPMKERLVTWTTFGASPTPMSWSEVFTALQQGVIEAQENPLATIQSASLDEVQDYLILTAHMANGFTFQFNADAFEAMPEETRQALRESANEAADWYNDYITKEEEAILQDLKSKGMTVIEIDRAPFRAKASEVVAEFPELQEWYEKMVAASD</sequence>
<accession>A0A9X1P2S8</accession>
<keyword evidence="4 5" id="KW-0732">Signal</keyword>
<dbReference type="PIRSF" id="PIRSF006470">
    <property type="entry name" value="DctB"/>
    <property type="match status" value="1"/>
</dbReference>
<dbReference type="PANTHER" id="PTHR33376:SF4">
    <property type="entry name" value="SIALIC ACID-BINDING PERIPLASMIC PROTEIN SIAP"/>
    <property type="match status" value="1"/>
</dbReference>
<dbReference type="GO" id="GO:0055085">
    <property type="term" value="P:transmembrane transport"/>
    <property type="evidence" value="ECO:0007669"/>
    <property type="project" value="InterPro"/>
</dbReference>
<dbReference type="InterPro" id="IPR038404">
    <property type="entry name" value="TRAP_DctP_sf"/>
</dbReference>
<dbReference type="InterPro" id="IPR004682">
    <property type="entry name" value="TRAP_DctP"/>
</dbReference>
<protein>
    <submittedName>
        <fullName evidence="6">TRAP transporter substrate-binding protein</fullName>
    </submittedName>
</protein>
<evidence type="ECO:0000256" key="5">
    <source>
        <dbReference type="SAM" id="SignalP"/>
    </source>
</evidence>
<dbReference type="AlphaFoldDB" id="A0A9X1P2S8"/>
<gene>
    <name evidence="6" type="ORF">LZD57_15865</name>
</gene>
<comment type="similarity">
    <text evidence="2">Belongs to the bacterial solute-binding protein 7 family.</text>
</comment>
<dbReference type="SUPFAM" id="SSF53850">
    <property type="entry name" value="Periplasmic binding protein-like II"/>
    <property type="match status" value="1"/>
</dbReference>
<dbReference type="EMBL" id="JAJUWU010000016">
    <property type="protein sequence ID" value="MCE7029468.1"/>
    <property type="molecule type" value="Genomic_DNA"/>
</dbReference>
<name>A0A9X1P2S8_9HYPH</name>
<keyword evidence="3" id="KW-0813">Transport</keyword>
<dbReference type="GO" id="GO:0030288">
    <property type="term" value="C:outer membrane-bounded periplasmic space"/>
    <property type="evidence" value="ECO:0007669"/>
    <property type="project" value="InterPro"/>
</dbReference>
<dbReference type="Pfam" id="PF03480">
    <property type="entry name" value="DctP"/>
    <property type="match status" value="1"/>
</dbReference>
<evidence type="ECO:0000256" key="3">
    <source>
        <dbReference type="ARBA" id="ARBA00022448"/>
    </source>
</evidence>
<evidence type="ECO:0000313" key="7">
    <source>
        <dbReference type="Proteomes" id="UP001139035"/>
    </source>
</evidence>
<comment type="subcellular location">
    <subcellularLocation>
        <location evidence="1">Cell envelope</location>
    </subcellularLocation>
</comment>
<comment type="caution">
    <text evidence="6">The sequence shown here is derived from an EMBL/GenBank/DDBJ whole genome shotgun (WGS) entry which is preliminary data.</text>
</comment>
<dbReference type="NCBIfam" id="TIGR00787">
    <property type="entry name" value="dctP"/>
    <property type="match status" value="1"/>
</dbReference>
<feature type="chain" id="PRO_5040866337" evidence="5">
    <location>
        <begin position="23"/>
        <end position="322"/>
    </location>
</feature>
<dbReference type="PANTHER" id="PTHR33376">
    <property type="match status" value="1"/>
</dbReference>
<dbReference type="Gene3D" id="3.40.190.170">
    <property type="entry name" value="Bacterial extracellular solute-binding protein, family 7"/>
    <property type="match status" value="1"/>
</dbReference>
<evidence type="ECO:0000313" key="6">
    <source>
        <dbReference type="EMBL" id="MCE7029468.1"/>
    </source>
</evidence>
<dbReference type="CDD" id="cd13603">
    <property type="entry name" value="PBP2_TRAP_Siap_TeaA_like"/>
    <property type="match status" value="1"/>
</dbReference>
<evidence type="ECO:0000256" key="4">
    <source>
        <dbReference type="ARBA" id="ARBA00022729"/>
    </source>
</evidence>
<dbReference type="InterPro" id="IPR018389">
    <property type="entry name" value="DctP_fam"/>
</dbReference>
<reference evidence="6" key="1">
    <citation type="submission" date="2022-01" db="EMBL/GenBank/DDBJ databases">
        <title>Jiella avicenniae sp. nov., a novel endophytic bacterium isolated from bark of Avicennia marina.</title>
        <authorList>
            <person name="Tuo L."/>
        </authorList>
    </citation>
    <scope>NUCLEOTIDE SEQUENCE</scope>
    <source>
        <strain evidence="6">CBK1P-4</strain>
    </source>
</reference>
<keyword evidence="7" id="KW-1185">Reference proteome</keyword>
<organism evidence="6 7">
    <name type="scientific">Jiella avicenniae</name>
    <dbReference type="NCBI Taxonomy" id="2907202"/>
    <lineage>
        <taxon>Bacteria</taxon>
        <taxon>Pseudomonadati</taxon>
        <taxon>Pseudomonadota</taxon>
        <taxon>Alphaproteobacteria</taxon>
        <taxon>Hyphomicrobiales</taxon>
        <taxon>Aurantimonadaceae</taxon>
        <taxon>Jiella</taxon>
    </lineage>
</organism>
<evidence type="ECO:0000256" key="1">
    <source>
        <dbReference type="ARBA" id="ARBA00004196"/>
    </source>
</evidence>
<dbReference type="Proteomes" id="UP001139035">
    <property type="component" value="Unassembled WGS sequence"/>
</dbReference>